<dbReference type="InterPro" id="IPR014001">
    <property type="entry name" value="Helicase_ATP-bd"/>
</dbReference>
<accession>A0A1R2CQ71</accession>
<sequence length="683" mass="77265">MQSTALQKFWEYKKRKESDTGLPSQSPYDILKARTEALKRKIIYKELPPSLPIKLPQKKKPEVEEPLFGPSTEPKNDIPGKTKVSLELYSKEDILAKVNVYVAGQLKEALQNAAGIFCKESLGWIIPVKMYQCLRRNLDNLKGVVVLDIPDFVVRALADNRPISTKKWQFDYTDEVPKTADVLPPEFLAKMYAFQIEGVNFALAHFGRALIGDEMGVGKTIQAIAAAYAYVDEWPVLVICPASIKLNWRDEFLKWVPGLEKKDFYVVKSKKTMKNSAKVWIASYNMAMLLDALLCSKVLNVVIADECHYLKNYNAKRTKNILPILQRARRVLLLSGTPVMSRPAELYTQLSAIRPDVFFNFKVFADRYCDPKVLFTHTDYSGSSNIKELHTLISNTVMIRRLKADVMSELPEKVRQKIEIPVVADYCRSIRKLYFEVKKKKEFFKDVAVSDVGANDVEIAAKKMETDMFMSKAFMLTSKAKMKGVAEYVSYLIQSECKFIIFAHHLDMLDAIQEQVIKENVKFIRIDGSTSSEGRYRGVQAFQNNKDCLVAVLSILAAGQGLTLTAASTVVIAEMAWCPGVMIQAEDRAHRIGQVKSVNIHYLFGPSTLDEYIWPKIQEKLNIVSGTLDNNQNKAVESLINPECKIGMGDFEVNDDMLNELQDFAGALSDNEEEEVEDNSESD</sequence>
<dbReference type="SMART" id="SM00487">
    <property type="entry name" value="DEXDc"/>
    <property type="match status" value="1"/>
</dbReference>
<reference evidence="4 5" key="1">
    <citation type="submission" date="2016-11" db="EMBL/GenBank/DDBJ databases">
        <title>The macronuclear genome of Stentor coeruleus: a giant cell with tiny introns.</title>
        <authorList>
            <person name="Slabodnick M."/>
            <person name="Ruby J.G."/>
            <person name="Reiff S.B."/>
            <person name="Swart E.C."/>
            <person name="Gosai S."/>
            <person name="Prabakaran S."/>
            <person name="Witkowska E."/>
            <person name="Larue G.E."/>
            <person name="Fisher S."/>
            <person name="Freeman R.M."/>
            <person name="Gunawardena J."/>
            <person name="Chu W."/>
            <person name="Stover N.A."/>
            <person name="Gregory B.D."/>
            <person name="Nowacki M."/>
            <person name="Derisi J."/>
            <person name="Roy S.W."/>
            <person name="Marshall W.F."/>
            <person name="Sood P."/>
        </authorList>
    </citation>
    <scope>NUCLEOTIDE SEQUENCE [LARGE SCALE GENOMIC DNA]</scope>
    <source>
        <strain evidence="4">WM001</strain>
    </source>
</reference>
<dbReference type="PROSITE" id="PS51192">
    <property type="entry name" value="HELICASE_ATP_BIND_1"/>
    <property type="match status" value="1"/>
</dbReference>
<feature type="domain" description="Helicase ATP-binding" evidence="2">
    <location>
        <begin position="200"/>
        <end position="356"/>
    </location>
</feature>
<name>A0A1R2CQ71_9CILI</name>
<dbReference type="InterPro" id="IPR027417">
    <property type="entry name" value="P-loop_NTPase"/>
</dbReference>
<dbReference type="GO" id="GO:0031297">
    <property type="term" value="P:replication fork processing"/>
    <property type="evidence" value="ECO:0007669"/>
    <property type="project" value="TreeGrafter"/>
</dbReference>
<proteinExistence type="predicted"/>
<evidence type="ECO:0000256" key="1">
    <source>
        <dbReference type="ARBA" id="ARBA00022801"/>
    </source>
</evidence>
<dbReference type="PANTHER" id="PTHR45766:SF6">
    <property type="entry name" value="SWI_SNF-RELATED MATRIX-ASSOCIATED ACTIN-DEPENDENT REGULATOR OF CHROMATIN SUBFAMILY A-LIKE PROTEIN 1"/>
    <property type="match status" value="1"/>
</dbReference>
<comment type="caution">
    <text evidence="4">The sequence shown here is derived from an EMBL/GenBank/DDBJ whole genome shotgun (WGS) entry which is preliminary data.</text>
</comment>
<evidence type="ECO:0000259" key="3">
    <source>
        <dbReference type="PROSITE" id="PS51194"/>
    </source>
</evidence>
<dbReference type="Proteomes" id="UP000187209">
    <property type="component" value="Unassembled WGS sequence"/>
</dbReference>
<organism evidence="4 5">
    <name type="scientific">Stentor coeruleus</name>
    <dbReference type="NCBI Taxonomy" id="5963"/>
    <lineage>
        <taxon>Eukaryota</taxon>
        <taxon>Sar</taxon>
        <taxon>Alveolata</taxon>
        <taxon>Ciliophora</taxon>
        <taxon>Postciliodesmatophora</taxon>
        <taxon>Heterotrichea</taxon>
        <taxon>Heterotrichida</taxon>
        <taxon>Stentoridae</taxon>
        <taxon>Stentor</taxon>
    </lineage>
</organism>
<dbReference type="InterPro" id="IPR038718">
    <property type="entry name" value="SNF2-like_sf"/>
</dbReference>
<dbReference type="Gene3D" id="3.40.50.300">
    <property type="entry name" value="P-loop containing nucleotide triphosphate hydrolases"/>
    <property type="match status" value="1"/>
</dbReference>
<dbReference type="CDD" id="cd18793">
    <property type="entry name" value="SF2_C_SNF"/>
    <property type="match status" value="1"/>
</dbReference>
<dbReference type="OrthoDB" id="309679at2759"/>
<evidence type="ECO:0000313" key="4">
    <source>
        <dbReference type="EMBL" id="OMJ91158.1"/>
    </source>
</evidence>
<dbReference type="EMBL" id="MPUH01000087">
    <property type="protein sequence ID" value="OMJ91158.1"/>
    <property type="molecule type" value="Genomic_DNA"/>
</dbReference>
<dbReference type="PANTHER" id="PTHR45766">
    <property type="entry name" value="DNA ANNEALING HELICASE AND ENDONUCLEASE ZRANB3 FAMILY MEMBER"/>
    <property type="match status" value="1"/>
</dbReference>
<dbReference type="GO" id="GO:0006281">
    <property type="term" value="P:DNA repair"/>
    <property type="evidence" value="ECO:0007669"/>
    <property type="project" value="TreeGrafter"/>
</dbReference>
<dbReference type="SMART" id="SM00490">
    <property type="entry name" value="HELICc"/>
    <property type="match status" value="1"/>
</dbReference>
<dbReference type="Pfam" id="PF00176">
    <property type="entry name" value="SNF2-rel_dom"/>
    <property type="match status" value="1"/>
</dbReference>
<dbReference type="PROSITE" id="PS51194">
    <property type="entry name" value="HELICASE_CTER"/>
    <property type="match status" value="1"/>
</dbReference>
<dbReference type="Gene3D" id="3.40.50.10810">
    <property type="entry name" value="Tandem AAA-ATPase domain"/>
    <property type="match status" value="1"/>
</dbReference>
<dbReference type="GO" id="GO:0016787">
    <property type="term" value="F:hydrolase activity"/>
    <property type="evidence" value="ECO:0007669"/>
    <property type="project" value="UniProtKB-KW"/>
</dbReference>
<dbReference type="Pfam" id="PF00271">
    <property type="entry name" value="Helicase_C"/>
    <property type="match status" value="1"/>
</dbReference>
<dbReference type="GO" id="GO:0043596">
    <property type="term" value="C:nuclear replication fork"/>
    <property type="evidence" value="ECO:0007669"/>
    <property type="project" value="TreeGrafter"/>
</dbReference>
<dbReference type="InterPro" id="IPR049730">
    <property type="entry name" value="SNF2/RAD54-like_C"/>
</dbReference>
<gene>
    <name evidence="4" type="ORF">SteCoe_6326</name>
</gene>
<dbReference type="InterPro" id="IPR000330">
    <property type="entry name" value="SNF2_N"/>
</dbReference>
<dbReference type="GO" id="GO:0005524">
    <property type="term" value="F:ATP binding"/>
    <property type="evidence" value="ECO:0007669"/>
    <property type="project" value="InterPro"/>
</dbReference>
<keyword evidence="1" id="KW-0378">Hydrolase</keyword>
<evidence type="ECO:0008006" key="6">
    <source>
        <dbReference type="Google" id="ProtNLM"/>
    </source>
</evidence>
<dbReference type="SUPFAM" id="SSF52540">
    <property type="entry name" value="P-loop containing nucleoside triphosphate hydrolases"/>
    <property type="match status" value="2"/>
</dbReference>
<dbReference type="AlphaFoldDB" id="A0A1R2CQ71"/>
<evidence type="ECO:0000313" key="5">
    <source>
        <dbReference type="Proteomes" id="UP000187209"/>
    </source>
</evidence>
<dbReference type="CDD" id="cd18010">
    <property type="entry name" value="DEXHc_HARP_SMARCAL1"/>
    <property type="match status" value="1"/>
</dbReference>
<keyword evidence="5" id="KW-1185">Reference proteome</keyword>
<dbReference type="InterPro" id="IPR001650">
    <property type="entry name" value="Helicase_C-like"/>
</dbReference>
<evidence type="ECO:0000259" key="2">
    <source>
        <dbReference type="PROSITE" id="PS51192"/>
    </source>
</evidence>
<protein>
    <recommendedName>
        <fullName evidence="6">SWI/SNF-related matrix-associated actin-dependent regulator of chromatin subfamily A-like protein 1</fullName>
    </recommendedName>
</protein>
<feature type="domain" description="Helicase C-terminal" evidence="3">
    <location>
        <begin position="484"/>
        <end position="640"/>
    </location>
</feature>